<keyword evidence="2" id="KW-1133">Transmembrane helix</keyword>
<dbReference type="PANTHER" id="PTHR19241">
    <property type="entry name" value="ATP-BINDING CASSETTE TRANSPORTER"/>
    <property type="match status" value="1"/>
</dbReference>
<feature type="transmembrane region" description="Helical" evidence="2">
    <location>
        <begin position="459"/>
        <end position="478"/>
    </location>
</feature>
<reference evidence="3 4" key="1">
    <citation type="submission" date="2024-02" db="EMBL/GenBank/DDBJ databases">
        <authorList>
            <person name="Chen Y."/>
            <person name="Shah S."/>
            <person name="Dougan E. K."/>
            <person name="Thang M."/>
            <person name="Chan C."/>
        </authorList>
    </citation>
    <scope>NUCLEOTIDE SEQUENCE [LARGE SCALE GENOMIC DNA]</scope>
</reference>
<evidence type="ECO:0000256" key="2">
    <source>
        <dbReference type="SAM" id="Phobius"/>
    </source>
</evidence>
<keyword evidence="2" id="KW-0472">Membrane</keyword>
<keyword evidence="2" id="KW-0812">Transmembrane</keyword>
<dbReference type="InterPro" id="IPR027417">
    <property type="entry name" value="P-loop_NTPase"/>
</dbReference>
<evidence type="ECO:0000256" key="1">
    <source>
        <dbReference type="ARBA" id="ARBA00022448"/>
    </source>
</evidence>
<evidence type="ECO:0000313" key="3">
    <source>
        <dbReference type="EMBL" id="CAK8991953.1"/>
    </source>
</evidence>
<dbReference type="EMBL" id="CAXAMM010001439">
    <property type="protein sequence ID" value="CAK8991953.1"/>
    <property type="molecule type" value="Genomic_DNA"/>
</dbReference>
<evidence type="ECO:0000313" key="4">
    <source>
        <dbReference type="Proteomes" id="UP001642464"/>
    </source>
</evidence>
<name>A0ABP0HQD8_9DINO</name>
<keyword evidence="4" id="KW-1185">Reference proteome</keyword>
<feature type="non-terminal residue" evidence="3">
    <location>
        <position position="1"/>
    </location>
</feature>
<feature type="transmembrane region" description="Helical" evidence="2">
    <location>
        <begin position="316"/>
        <end position="337"/>
    </location>
</feature>
<dbReference type="Proteomes" id="UP001642464">
    <property type="component" value="Unassembled WGS sequence"/>
</dbReference>
<gene>
    <name evidence="3" type="ORF">SCF082_LOCUS2881</name>
</gene>
<feature type="transmembrane region" description="Helical" evidence="2">
    <location>
        <begin position="426"/>
        <end position="447"/>
    </location>
</feature>
<organism evidence="3 4">
    <name type="scientific">Durusdinium trenchii</name>
    <dbReference type="NCBI Taxonomy" id="1381693"/>
    <lineage>
        <taxon>Eukaryota</taxon>
        <taxon>Sar</taxon>
        <taxon>Alveolata</taxon>
        <taxon>Dinophyceae</taxon>
        <taxon>Suessiales</taxon>
        <taxon>Symbiodiniaceae</taxon>
        <taxon>Durusdinium</taxon>
    </lineage>
</organism>
<dbReference type="SUPFAM" id="SSF52540">
    <property type="entry name" value="P-loop containing nucleoside triphosphate hydrolases"/>
    <property type="match status" value="1"/>
</dbReference>
<feature type="transmembrane region" description="Helical" evidence="2">
    <location>
        <begin position="349"/>
        <end position="371"/>
    </location>
</feature>
<sequence>VSGFAIPGRILGVLGSSTLARDALVRCIAKHPINVPFGRVSGRLFVNGHLQNRATPLIQLVGFCSRDFVMCPQLTLLEAMQLSAGIRQPHVASKQRNVWIRSIIQAMQLDETVASMRVESLMDQGLEQEVAILIESAANPSVLVVEEVASKGRRRASERVIWFLRCMASAGRTVICTADFPWQSVFDTFDDLVLLTPDGQTTYFGEADELATYLLGLPKVVSQALRACDEAHVRGICADLLKADVEAAATRIQLEKVYLASDRYRQFYEELQQVIHSAEAYENTAGPAPHSRRVARFRTLCFLVWRLVITSWRMRALVSARWATCGVLGLVLGLAFFRRAVFVDLRNVVSTIAWLAFVSVVLGVVVACSIVSEERFHLERVFAVVCFAVAGIPTGDLAHLVALTVLFCLSSVSLGRIMVSLVPSKAGACGAAATIIVAGAVLFGGVVIPQNELPETVTWARYGFGVPMLLSGFVNALLSCPCAVDLGETTCNGGLICQEVCDPSALGCERMIVESLGTTVLATLQDIANSTFGVASEDQAIIALAAQVLIFRALQVPALNNVI</sequence>
<accession>A0ABP0HQD8</accession>
<dbReference type="Gene3D" id="3.40.50.300">
    <property type="entry name" value="P-loop containing nucleotide triphosphate hydrolases"/>
    <property type="match status" value="1"/>
</dbReference>
<proteinExistence type="predicted"/>
<keyword evidence="1" id="KW-0813">Transport</keyword>
<protein>
    <submittedName>
        <fullName evidence="3">Brefeldin A resistance protein</fullName>
    </submittedName>
</protein>
<comment type="caution">
    <text evidence="3">The sequence shown here is derived from an EMBL/GenBank/DDBJ whole genome shotgun (WGS) entry which is preliminary data.</text>
</comment>
<feature type="transmembrane region" description="Helical" evidence="2">
    <location>
        <begin position="400"/>
        <end position="419"/>
    </location>
</feature>